<accession>A0A4Y9ZE33</accession>
<evidence type="ECO:0000256" key="1">
    <source>
        <dbReference type="SAM" id="MobiDB-lite"/>
    </source>
</evidence>
<dbReference type="Proteomes" id="UP000298061">
    <property type="component" value="Unassembled WGS sequence"/>
</dbReference>
<name>A0A4Y9ZE33_9AGAM</name>
<sequence length="275" mass="31467">MSSKPTAENTTPEYMLRFPPWPAPPPGKKIIPFKEFKPVGIRISMDGDDDAPELDGLGIPTVPLLVKHGTDDLEKKRRKKKGGASQVTVADGKRNTWWEDWEELEDVRKKYYDPNTSPIDRVFQAGADFRGGRPWPSGQLGMRLNEQWDQFRNYVGLSPQAVISKKKQQVSDDEDSDDGEGEAAPETQPNLEASETPHPAADGQQRKRKRRPSMPVGSAYEETETADAEEGLTWDEKLQMHYEDKDFNMLKFLNDPEMNMRILFSHYFRDRGLIW</sequence>
<proteinExistence type="predicted"/>
<comment type="caution">
    <text evidence="2">The sequence shown here is derived from an EMBL/GenBank/DDBJ whole genome shotgun (WGS) entry which is preliminary data.</text>
</comment>
<reference evidence="2 3" key="1">
    <citation type="submission" date="2019-02" db="EMBL/GenBank/DDBJ databases">
        <title>Genome sequencing of the rare red list fungi Hericium alpestre (H. flagellum).</title>
        <authorList>
            <person name="Buettner E."/>
            <person name="Kellner H."/>
        </authorList>
    </citation>
    <scope>NUCLEOTIDE SEQUENCE [LARGE SCALE GENOMIC DNA]</scope>
    <source>
        <strain evidence="2 3">DSM 108284</strain>
    </source>
</reference>
<dbReference type="OrthoDB" id="435402at2759"/>
<organism evidence="2 3">
    <name type="scientific">Hericium alpestre</name>
    <dbReference type="NCBI Taxonomy" id="135208"/>
    <lineage>
        <taxon>Eukaryota</taxon>
        <taxon>Fungi</taxon>
        <taxon>Dikarya</taxon>
        <taxon>Basidiomycota</taxon>
        <taxon>Agaricomycotina</taxon>
        <taxon>Agaricomycetes</taxon>
        <taxon>Russulales</taxon>
        <taxon>Hericiaceae</taxon>
        <taxon>Hericium</taxon>
    </lineage>
</organism>
<dbReference type="AlphaFoldDB" id="A0A4Y9ZE33"/>
<dbReference type="STRING" id="135208.A0A4Y9ZE33"/>
<feature type="compositionally biased region" description="Polar residues" evidence="1">
    <location>
        <begin position="1"/>
        <end position="12"/>
    </location>
</feature>
<gene>
    <name evidence="2" type="ORF">EWM64_g10936</name>
</gene>
<feature type="compositionally biased region" description="Acidic residues" evidence="1">
    <location>
        <begin position="221"/>
        <end position="232"/>
    </location>
</feature>
<feature type="region of interest" description="Disordered" evidence="1">
    <location>
        <begin position="1"/>
        <end position="20"/>
    </location>
</feature>
<keyword evidence="3" id="KW-1185">Reference proteome</keyword>
<evidence type="ECO:0000313" key="2">
    <source>
        <dbReference type="EMBL" id="TFY73076.1"/>
    </source>
</evidence>
<feature type="compositionally biased region" description="Acidic residues" evidence="1">
    <location>
        <begin position="171"/>
        <end position="183"/>
    </location>
</feature>
<protein>
    <submittedName>
        <fullName evidence="2">Uncharacterized protein</fullName>
    </submittedName>
</protein>
<feature type="region of interest" description="Disordered" evidence="1">
    <location>
        <begin position="162"/>
        <end position="232"/>
    </location>
</feature>
<evidence type="ECO:0000313" key="3">
    <source>
        <dbReference type="Proteomes" id="UP000298061"/>
    </source>
</evidence>
<dbReference type="EMBL" id="SFCI01003344">
    <property type="protein sequence ID" value="TFY73076.1"/>
    <property type="molecule type" value="Genomic_DNA"/>
</dbReference>